<name>A0A511Z1G0_9CELL</name>
<evidence type="ECO:0008006" key="3">
    <source>
        <dbReference type="Google" id="ProtNLM"/>
    </source>
</evidence>
<reference evidence="1 2" key="1">
    <citation type="submission" date="2019-07" db="EMBL/GenBank/DDBJ databases">
        <title>Whole genome shotgun sequence of Actinotalea fermentans NBRC 105374.</title>
        <authorList>
            <person name="Hosoyama A."/>
            <person name="Uohara A."/>
            <person name="Ohji S."/>
            <person name="Ichikawa N."/>
        </authorList>
    </citation>
    <scope>NUCLEOTIDE SEQUENCE [LARGE SCALE GENOMIC DNA]</scope>
    <source>
        <strain evidence="1 2">NBRC 105374</strain>
    </source>
</reference>
<dbReference type="EMBL" id="BJYK01000009">
    <property type="protein sequence ID" value="GEN81206.1"/>
    <property type="molecule type" value="Genomic_DNA"/>
</dbReference>
<accession>A0A511Z1G0</accession>
<evidence type="ECO:0000313" key="2">
    <source>
        <dbReference type="Proteomes" id="UP000321484"/>
    </source>
</evidence>
<keyword evidence="2" id="KW-1185">Reference proteome</keyword>
<protein>
    <recommendedName>
        <fullName evidence="3">Transposase DDE domain-containing protein</fullName>
    </recommendedName>
</protein>
<sequence>MQAQSRIMYRLGRSAKWVMLRLSRRSIAGNTDACYANVKSIRMLGRVPWGGTMGRSLRLVIAVGRAE</sequence>
<dbReference type="AlphaFoldDB" id="A0A511Z1G0"/>
<proteinExistence type="predicted"/>
<comment type="caution">
    <text evidence="1">The sequence shown here is derived from an EMBL/GenBank/DDBJ whole genome shotgun (WGS) entry which is preliminary data.</text>
</comment>
<organism evidence="1 2">
    <name type="scientific">Actinotalea fermentans</name>
    <dbReference type="NCBI Taxonomy" id="43671"/>
    <lineage>
        <taxon>Bacteria</taxon>
        <taxon>Bacillati</taxon>
        <taxon>Actinomycetota</taxon>
        <taxon>Actinomycetes</taxon>
        <taxon>Micrococcales</taxon>
        <taxon>Cellulomonadaceae</taxon>
        <taxon>Actinotalea</taxon>
    </lineage>
</organism>
<dbReference type="Proteomes" id="UP000321484">
    <property type="component" value="Unassembled WGS sequence"/>
</dbReference>
<evidence type="ECO:0000313" key="1">
    <source>
        <dbReference type="EMBL" id="GEN81206.1"/>
    </source>
</evidence>
<gene>
    <name evidence="1" type="ORF">AFE02nite_29400</name>
</gene>